<dbReference type="EMBL" id="FQWQ01000001">
    <property type="protein sequence ID" value="SHG43258.1"/>
    <property type="molecule type" value="Genomic_DNA"/>
</dbReference>
<accession>A0A1M5JRW5</accession>
<organism evidence="4 5">
    <name type="scientific">Chryseolinea serpens</name>
    <dbReference type="NCBI Taxonomy" id="947013"/>
    <lineage>
        <taxon>Bacteria</taxon>
        <taxon>Pseudomonadati</taxon>
        <taxon>Bacteroidota</taxon>
        <taxon>Cytophagia</taxon>
        <taxon>Cytophagales</taxon>
        <taxon>Fulvivirgaceae</taxon>
        <taxon>Chryseolinea</taxon>
    </lineage>
</organism>
<feature type="region of interest" description="Disordered" evidence="2">
    <location>
        <begin position="1"/>
        <end position="26"/>
    </location>
</feature>
<dbReference type="RefSeq" id="WP_073130166.1">
    <property type="nucleotide sequence ID" value="NZ_FQWQ01000001.1"/>
</dbReference>
<evidence type="ECO:0000256" key="1">
    <source>
        <dbReference type="SAM" id="Coils"/>
    </source>
</evidence>
<keyword evidence="1" id="KW-0175">Coiled coil</keyword>
<feature type="coiled-coil region" evidence="1">
    <location>
        <begin position="64"/>
        <end position="91"/>
    </location>
</feature>
<evidence type="ECO:0000256" key="3">
    <source>
        <dbReference type="SAM" id="Phobius"/>
    </source>
</evidence>
<dbReference type="STRING" id="947013.SAMN04488109_0251"/>
<keyword evidence="5" id="KW-1185">Reference proteome</keyword>
<evidence type="ECO:0000313" key="5">
    <source>
        <dbReference type="Proteomes" id="UP000184212"/>
    </source>
</evidence>
<keyword evidence="3" id="KW-0812">Transmembrane</keyword>
<keyword evidence="3" id="KW-1133">Transmembrane helix</keyword>
<feature type="transmembrane region" description="Helical" evidence="3">
    <location>
        <begin position="42"/>
        <end position="62"/>
    </location>
</feature>
<proteinExistence type="predicted"/>
<gene>
    <name evidence="4" type="ORF">SAMN04488109_0251</name>
</gene>
<dbReference type="AlphaFoldDB" id="A0A1M5JRW5"/>
<reference evidence="4 5" key="1">
    <citation type="submission" date="2016-11" db="EMBL/GenBank/DDBJ databases">
        <authorList>
            <person name="Jaros S."/>
            <person name="Januszkiewicz K."/>
            <person name="Wedrychowicz H."/>
        </authorList>
    </citation>
    <scope>NUCLEOTIDE SEQUENCE [LARGE SCALE GENOMIC DNA]</scope>
    <source>
        <strain evidence="4 5">DSM 24574</strain>
    </source>
</reference>
<evidence type="ECO:0000256" key="2">
    <source>
        <dbReference type="SAM" id="MobiDB-lite"/>
    </source>
</evidence>
<keyword evidence="3" id="KW-0472">Membrane</keyword>
<sequence>MEENSDLEPNPEQTPTPTHDESVKKEQEKELKNSFIKWNGEINFGNALTIVTISIAAIALFYQKKLVDAKVDDLQIVVKNLEDEKQIRELQDLKLEEKNLNSFSSNLSYTTNQLRASDKLYTYEFIMVLSELNKLLSLSLKQKGISNLEKDKLKKMINRNALKIEIFSHGEIYQNKIIEFEKKYKPSKDKYKTIDDYIVAEKIYSDTLQKHIEILQQILDSLLAEPSKKINQLGLDYLEYSKENN</sequence>
<protein>
    <submittedName>
        <fullName evidence="4">Uncharacterized protein</fullName>
    </submittedName>
</protein>
<evidence type="ECO:0000313" key="4">
    <source>
        <dbReference type="EMBL" id="SHG43258.1"/>
    </source>
</evidence>
<name>A0A1M5JRW5_9BACT</name>
<dbReference type="Proteomes" id="UP000184212">
    <property type="component" value="Unassembled WGS sequence"/>
</dbReference>